<feature type="domain" description="SIS" evidence="9">
    <location>
        <begin position="31"/>
        <end position="174"/>
    </location>
</feature>
<evidence type="ECO:0000259" key="8">
    <source>
        <dbReference type="PROSITE" id="PS51371"/>
    </source>
</evidence>
<keyword evidence="11" id="KW-1185">Reference proteome</keyword>
<keyword evidence="5" id="KW-0479">Metal-binding</keyword>
<dbReference type="InterPro" id="IPR050986">
    <property type="entry name" value="GutQ/KpsF_isomerases"/>
</dbReference>
<proteinExistence type="inferred from homology"/>
<comment type="similarity">
    <text evidence="1 4">Belongs to the SIS family. GutQ/KpsF subfamily.</text>
</comment>
<dbReference type="OrthoDB" id="9762536at2"/>
<feature type="site" description="Catalytically relevant" evidence="6">
    <location>
        <position position="142"/>
    </location>
</feature>
<dbReference type="GO" id="GO:0005975">
    <property type="term" value="P:carbohydrate metabolic process"/>
    <property type="evidence" value="ECO:0007669"/>
    <property type="project" value="InterPro"/>
</dbReference>
<keyword evidence="5" id="KW-0862">Zinc</keyword>
<dbReference type="PIRSF" id="PIRSF004692">
    <property type="entry name" value="KdsD_KpsF"/>
    <property type="match status" value="1"/>
</dbReference>
<dbReference type="KEGG" id="vai:BU251_01060"/>
<dbReference type="InterPro" id="IPR001347">
    <property type="entry name" value="SIS_dom"/>
</dbReference>
<keyword evidence="2" id="KW-0677">Repeat</keyword>
<dbReference type="RefSeq" id="WP_128699053.1">
    <property type="nucleotide sequence ID" value="NZ_CP019384.1"/>
</dbReference>
<evidence type="ECO:0000259" key="9">
    <source>
        <dbReference type="PROSITE" id="PS51464"/>
    </source>
</evidence>
<feature type="domain" description="CBS" evidence="8">
    <location>
        <begin position="200"/>
        <end position="259"/>
    </location>
</feature>
<dbReference type="InterPro" id="IPR004800">
    <property type="entry name" value="KdsD/KpsF-type"/>
</dbReference>
<reference evidence="10 11" key="1">
    <citation type="submission" date="2017-01" db="EMBL/GenBank/DDBJ databases">
        <title>First insights into the biology of 'candidatus Vampirococcus archaeovorus'.</title>
        <authorList>
            <person name="Kizina J."/>
            <person name="Jordan S."/>
            <person name="Stueber K."/>
            <person name="Reinhardt R."/>
            <person name="Harder J."/>
        </authorList>
    </citation>
    <scope>NUCLEOTIDE SEQUENCE [LARGE SCALE GENOMIC DNA]</scope>
    <source>
        <strain evidence="10 11">LiM</strain>
    </source>
</reference>
<evidence type="ECO:0000256" key="1">
    <source>
        <dbReference type="ARBA" id="ARBA00008165"/>
    </source>
</evidence>
<dbReference type="GO" id="GO:0019146">
    <property type="term" value="F:arabinose-5-phosphate isomerase activity"/>
    <property type="evidence" value="ECO:0007669"/>
    <property type="project" value="UniProtKB-EC"/>
</dbReference>
<dbReference type="GO" id="GO:1901135">
    <property type="term" value="P:carbohydrate derivative metabolic process"/>
    <property type="evidence" value="ECO:0007669"/>
    <property type="project" value="InterPro"/>
</dbReference>
<dbReference type="InterPro" id="IPR046342">
    <property type="entry name" value="CBS_dom_sf"/>
</dbReference>
<evidence type="ECO:0000256" key="3">
    <source>
        <dbReference type="ARBA" id="ARBA00023122"/>
    </source>
</evidence>
<dbReference type="InterPro" id="IPR000644">
    <property type="entry name" value="CBS_dom"/>
</dbReference>
<feature type="domain" description="CBS" evidence="8">
    <location>
        <begin position="267"/>
        <end position="319"/>
    </location>
</feature>
<dbReference type="NCBIfam" id="TIGR00393">
    <property type="entry name" value="kpsF"/>
    <property type="match status" value="1"/>
</dbReference>
<keyword evidence="3 7" id="KW-0129">CBS domain</keyword>
<evidence type="ECO:0000313" key="10">
    <source>
        <dbReference type="EMBL" id="QAT16416.1"/>
    </source>
</evidence>
<gene>
    <name evidence="10" type="ORF">BU251_01060</name>
</gene>
<dbReference type="Gene3D" id="3.10.580.10">
    <property type="entry name" value="CBS-domain"/>
    <property type="match status" value="1"/>
</dbReference>
<dbReference type="SMART" id="SM00116">
    <property type="entry name" value="CBS"/>
    <property type="match status" value="2"/>
</dbReference>
<evidence type="ECO:0000256" key="6">
    <source>
        <dbReference type="PIRSR" id="PIRSR004692-3"/>
    </source>
</evidence>
<feature type="site" description="Catalytically relevant" evidence="6">
    <location>
        <position position="49"/>
    </location>
</feature>
<feature type="site" description="Catalytically relevant" evidence="6">
    <location>
        <position position="183"/>
    </location>
</feature>
<dbReference type="PROSITE" id="PS51371">
    <property type="entry name" value="CBS"/>
    <property type="match status" value="2"/>
</dbReference>
<feature type="site" description="Catalytically relevant" evidence="6">
    <location>
        <position position="101"/>
    </location>
</feature>
<dbReference type="Pfam" id="PF00571">
    <property type="entry name" value="CBS"/>
    <property type="match status" value="2"/>
</dbReference>
<dbReference type="Proteomes" id="UP000287243">
    <property type="component" value="Chromosome"/>
</dbReference>
<evidence type="ECO:0000256" key="5">
    <source>
        <dbReference type="PIRSR" id="PIRSR004692-2"/>
    </source>
</evidence>
<dbReference type="Pfam" id="PF01380">
    <property type="entry name" value="SIS"/>
    <property type="match status" value="1"/>
</dbReference>
<dbReference type="GO" id="GO:0097367">
    <property type="term" value="F:carbohydrate derivative binding"/>
    <property type="evidence" value="ECO:0007669"/>
    <property type="project" value="InterPro"/>
</dbReference>
<name>A0A410P2P1_VELA1</name>
<dbReference type="Gene3D" id="3.40.50.10490">
    <property type="entry name" value="Glucose-6-phosphate isomerase like protein, domain 1"/>
    <property type="match status" value="1"/>
</dbReference>
<keyword evidence="10" id="KW-0413">Isomerase</keyword>
<sequence length="319" mass="34275">MHGKEARKVLKIEAEAVGALIRRIDKKFDEAIGLLSECRGRVIVTGMGKGGLVGQKISATLSSTGTPSLFLHSAEAIHGDLGRVTKEDVVLAISNSGETEEVVRLLPLIKKIGVRLIALTGNPRSTLGRHSDVTLDVSVKKEACPLGLAPTASTTATLAMGDAIAVCLLKKKGFRQEDFAFYHPGGALGKRLLLKVEDIMRRGAANPVVKEDALVRDVLLKITEARAGAASVVDKSGQLTGIFTDGDLRRHVESDKHLVVRKVKDVMTKAPVTIPKDHLASEALRILKDRRIDEVPIVDAKHRPIGMLDVQDLLKAGLV</sequence>
<dbReference type="GO" id="GO:0046872">
    <property type="term" value="F:metal ion binding"/>
    <property type="evidence" value="ECO:0007669"/>
    <property type="project" value="UniProtKB-KW"/>
</dbReference>
<dbReference type="FunFam" id="3.40.50.10490:FF:000011">
    <property type="entry name" value="Arabinose 5-phosphate isomerase"/>
    <property type="match status" value="1"/>
</dbReference>
<dbReference type="CDD" id="cd05014">
    <property type="entry name" value="SIS_Kpsf"/>
    <property type="match status" value="1"/>
</dbReference>
<dbReference type="EC" id="5.3.1.13" evidence="10"/>
<feature type="binding site" evidence="5">
    <location>
        <position position="72"/>
    </location>
    <ligand>
        <name>Zn(2+)</name>
        <dbReference type="ChEBI" id="CHEBI:29105"/>
    </ligand>
</feature>
<dbReference type="PANTHER" id="PTHR42745">
    <property type="match status" value="1"/>
</dbReference>
<dbReference type="EMBL" id="CP019384">
    <property type="protein sequence ID" value="QAT16416.1"/>
    <property type="molecule type" value="Genomic_DNA"/>
</dbReference>
<dbReference type="PROSITE" id="PS51464">
    <property type="entry name" value="SIS"/>
    <property type="match status" value="1"/>
</dbReference>
<dbReference type="InterPro" id="IPR035474">
    <property type="entry name" value="SIS_Kpsf"/>
</dbReference>
<evidence type="ECO:0000256" key="7">
    <source>
        <dbReference type="PROSITE-ProRule" id="PRU00703"/>
    </source>
</evidence>
<dbReference type="SUPFAM" id="SSF53697">
    <property type="entry name" value="SIS domain"/>
    <property type="match status" value="1"/>
</dbReference>
<protein>
    <submittedName>
        <fullName evidence="10">Arabinose 5-phosphate isomerase</fullName>
        <ecNumber evidence="10">5.3.1.13</ecNumber>
    </submittedName>
</protein>
<organism evidence="10 11">
    <name type="scientific">Velamenicoccus archaeovorus</name>
    <dbReference type="NCBI Taxonomy" id="1930593"/>
    <lineage>
        <taxon>Bacteria</taxon>
        <taxon>Pseudomonadati</taxon>
        <taxon>Candidatus Omnitrophota</taxon>
        <taxon>Candidatus Velamenicoccus</taxon>
    </lineage>
</organism>
<dbReference type="InterPro" id="IPR046348">
    <property type="entry name" value="SIS_dom_sf"/>
</dbReference>
<dbReference type="CDD" id="cd04604">
    <property type="entry name" value="CBS_pair_SIS_assoc"/>
    <property type="match status" value="1"/>
</dbReference>
<evidence type="ECO:0000256" key="2">
    <source>
        <dbReference type="ARBA" id="ARBA00022737"/>
    </source>
</evidence>
<evidence type="ECO:0000256" key="4">
    <source>
        <dbReference type="PIRNR" id="PIRNR004692"/>
    </source>
</evidence>
<dbReference type="PANTHER" id="PTHR42745:SF1">
    <property type="entry name" value="ARABINOSE 5-PHOSPHATE ISOMERASE KDSD"/>
    <property type="match status" value="1"/>
</dbReference>
<evidence type="ECO:0000313" key="11">
    <source>
        <dbReference type="Proteomes" id="UP000287243"/>
    </source>
</evidence>
<dbReference type="AlphaFoldDB" id="A0A410P2P1"/>
<accession>A0A410P2P1</accession>